<keyword evidence="1" id="KW-1133">Transmembrane helix</keyword>
<reference evidence="2 3" key="1">
    <citation type="submission" date="2017-04" db="EMBL/GenBank/DDBJ databases">
        <title>Characterization, genome and methylation analysis of a phthalic acid esters degrading strain Sphingobium yanoikuyae SHJ.</title>
        <authorList>
            <person name="Feng L."/>
        </authorList>
    </citation>
    <scope>NUCLEOTIDE SEQUENCE [LARGE SCALE GENOMIC DNA]</scope>
    <source>
        <strain evidence="2 3">SHJ</strain>
    </source>
</reference>
<keyword evidence="1" id="KW-0472">Membrane</keyword>
<gene>
    <name evidence="2" type="ORF">BV87_10530</name>
</gene>
<protein>
    <submittedName>
        <fullName evidence="2">Uncharacterized protein</fullName>
    </submittedName>
</protein>
<sequence>MIDSTVNQSGPLQSIHTTIVALNNKLQLIKQHRINGAPYLWSIQIGYVLTIRIMGFIRV</sequence>
<organism evidence="2 3">
    <name type="scientific">Sphingobium yanoikuyae</name>
    <name type="common">Sphingomonas yanoikuyae</name>
    <dbReference type="NCBI Taxonomy" id="13690"/>
    <lineage>
        <taxon>Bacteria</taxon>
        <taxon>Pseudomonadati</taxon>
        <taxon>Pseudomonadota</taxon>
        <taxon>Alphaproteobacteria</taxon>
        <taxon>Sphingomonadales</taxon>
        <taxon>Sphingomonadaceae</taxon>
        <taxon>Sphingobium</taxon>
    </lineage>
</organism>
<accession>A0A0J9CVP1</accession>
<evidence type="ECO:0000313" key="2">
    <source>
        <dbReference type="EMBL" id="ATP18792.1"/>
    </source>
</evidence>
<proteinExistence type="predicted"/>
<evidence type="ECO:0000313" key="3">
    <source>
        <dbReference type="Proteomes" id="UP000037029"/>
    </source>
</evidence>
<dbReference type="AlphaFoldDB" id="A0A0J9CVP1"/>
<name>A0A0J9CVP1_SPHYA</name>
<dbReference type="EMBL" id="CP020925">
    <property type="protein sequence ID" value="ATP18792.1"/>
    <property type="molecule type" value="Genomic_DNA"/>
</dbReference>
<feature type="transmembrane region" description="Helical" evidence="1">
    <location>
        <begin position="39"/>
        <end position="57"/>
    </location>
</feature>
<evidence type="ECO:0000256" key="1">
    <source>
        <dbReference type="SAM" id="Phobius"/>
    </source>
</evidence>
<keyword evidence="1" id="KW-0812">Transmembrane</keyword>
<dbReference type="Proteomes" id="UP000037029">
    <property type="component" value="Chromosome"/>
</dbReference>